<dbReference type="GO" id="GO:0008270">
    <property type="term" value="F:zinc ion binding"/>
    <property type="evidence" value="ECO:0007669"/>
    <property type="project" value="InterPro"/>
</dbReference>
<dbReference type="InterPro" id="IPR001138">
    <property type="entry name" value="Zn2Cys6_DnaBD"/>
</dbReference>
<dbReference type="GO" id="GO:0000422">
    <property type="term" value="P:autophagy of mitochondrion"/>
    <property type="evidence" value="ECO:0007669"/>
    <property type="project" value="TreeGrafter"/>
</dbReference>
<dbReference type="eggNOG" id="ENOG502S77Q">
    <property type="taxonomic scope" value="Eukaryota"/>
</dbReference>
<dbReference type="InterPro" id="IPR007219">
    <property type="entry name" value="XnlR_reg_dom"/>
</dbReference>
<dbReference type="GO" id="GO:0005741">
    <property type="term" value="C:mitochondrial outer membrane"/>
    <property type="evidence" value="ECO:0007669"/>
    <property type="project" value="TreeGrafter"/>
</dbReference>
<dbReference type="SUPFAM" id="SSF57701">
    <property type="entry name" value="Zn2/Cys6 DNA-binding domain"/>
    <property type="match status" value="1"/>
</dbReference>
<keyword evidence="6" id="KW-0238">DNA-binding</keyword>
<evidence type="ECO:0000256" key="1">
    <source>
        <dbReference type="ARBA" id="ARBA00004141"/>
    </source>
</evidence>
<dbReference type="InterPro" id="IPR036864">
    <property type="entry name" value="Zn2-C6_fun-type_DNA-bd_sf"/>
</dbReference>
<comment type="subcellular location">
    <subcellularLocation>
        <location evidence="1">Membrane</location>
        <topology evidence="1">Multi-pass membrane protein</topology>
    </subcellularLocation>
</comment>
<evidence type="ECO:0000256" key="7">
    <source>
        <dbReference type="ARBA" id="ARBA00023136"/>
    </source>
</evidence>
<keyword evidence="2" id="KW-0812">Transmembrane</keyword>
<dbReference type="GO" id="GO:0006351">
    <property type="term" value="P:DNA-templated transcription"/>
    <property type="evidence" value="ECO:0007669"/>
    <property type="project" value="InterPro"/>
</dbReference>
<comment type="caution">
    <text evidence="12">The sequence shown here is derived from an EMBL/GenBank/DDBJ whole genome shotgun (WGS) entry which is preliminary data.</text>
</comment>
<dbReference type="GO" id="GO:0016236">
    <property type="term" value="P:macroautophagy"/>
    <property type="evidence" value="ECO:0007669"/>
    <property type="project" value="TreeGrafter"/>
</dbReference>
<keyword evidence="13" id="KW-1185">Reference proteome</keyword>
<dbReference type="PANTHER" id="PTHR37278:SF1">
    <property type="entry name" value="AUTOPHAGY-RELATED PROTEIN 33-RELATED"/>
    <property type="match status" value="1"/>
</dbReference>
<evidence type="ECO:0000256" key="10">
    <source>
        <dbReference type="ARBA" id="ARBA00038013"/>
    </source>
</evidence>
<keyword evidence="5" id="KW-0805">Transcription regulation</keyword>
<evidence type="ECO:0000256" key="4">
    <source>
        <dbReference type="ARBA" id="ARBA00022989"/>
    </source>
</evidence>
<dbReference type="PROSITE" id="PS50048">
    <property type="entry name" value="ZN2_CY6_FUNGAL_2"/>
    <property type="match status" value="1"/>
</dbReference>
<protein>
    <recommendedName>
        <fullName evidence="11">Zn(2)-C6 fungal-type domain-containing protein</fullName>
    </recommendedName>
</protein>
<comment type="similarity">
    <text evidence="10">Belongs to the ATG33 family.</text>
</comment>
<dbReference type="PANTHER" id="PTHR37278">
    <property type="entry name" value="AUTOPHAGY-RELATED PROTEIN 33-RELATED"/>
    <property type="match status" value="1"/>
</dbReference>
<feature type="domain" description="Zn(2)-C6 fungal-type" evidence="11">
    <location>
        <begin position="226"/>
        <end position="256"/>
    </location>
</feature>
<keyword evidence="8" id="KW-0804">Transcription</keyword>
<evidence type="ECO:0000256" key="5">
    <source>
        <dbReference type="ARBA" id="ARBA00023015"/>
    </source>
</evidence>
<dbReference type="InParanoid" id="V5FJA9"/>
<dbReference type="Pfam" id="PF00172">
    <property type="entry name" value="Zn_clus"/>
    <property type="match status" value="1"/>
</dbReference>
<dbReference type="Pfam" id="PF04082">
    <property type="entry name" value="Fungal_trans"/>
    <property type="match status" value="1"/>
</dbReference>
<keyword evidence="4" id="KW-1133">Transmembrane helix</keyword>
<evidence type="ECO:0000259" key="11">
    <source>
        <dbReference type="PROSITE" id="PS50048"/>
    </source>
</evidence>
<dbReference type="Gene3D" id="4.10.240.10">
    <property type="entry name" value="Zn(2)-C6 fungal-type DNA-binding domain"/>
    <property type="match status" value="1"/>
</dbReference>
<dbReference type="AlphaFoldDB" id="V5FJA9"/>
<dbReference type="GO" id="GO:0003677">
    <property type="term" value="F:DNA binding"/>
    <property type="evidence" value="ECO:0007669"/>
    <property type="project" value="UniProtKB-KW"/>
</dbReference>
<sequence>MACPITVTKFVGTVSLGLLTGLSYSTAAVTIPSLKLLPTATNATRALREVKRRTRKHALQLSNLTNGCILFAYCLSSKRRKHPYLIWMVLTSSIGSFGVDFLFNRSKGVVGWAQMVVEDLGLPALAGKKRATKKEEDLVVVEPATEVNGETVQQEMEQERKLQRARAWLSGLALAMGIVGLTSEDETLSSDSNRMIDQEAETRTRAILPSASVREDASNVLLAARTCRSCKKRKKRCDKLLPSCSSCKATRTVCEYKDETISPDELRMLELQRRLDALENILLLSERGEYHDGIHNVLLSKKTQHDPHAIHPLLSKVPTRHSPDDIDRFAKEFVSQVIDEYGLPSEPAIKAFFDEVHQWLPILDEESFNETFQDAGTLPHADKSLLFLAVYLLGQPPRTDRETEQSILHRNTRGLFQYLSKKLLPSVELIQSALLLATYEYTRGLVQTAYTTISTAATLAHAIGLPSAARRHHGPAGPSVSSHGNLWWAIVILDRFIKIEDELHDRPFVSQPVYVRPTRSFYNPYETGLGLIEGSTNGPASDNIERQVQACELLSRVFEFCSRADAAANESQMASLDSELKTFLSEILQDCSERWGMMSAATALWNL</sequence>
<dbReference type="CDD" id="cd12148">
    <property type="entry name" value="fungal_TF_MHR"/>
    <property type="match status" value="1"/>
</dbReference>
<keyword evidence="7" id="KW-0472">Membrane</keyword>
<dbReference type="Proteomes" id="UP000018001">
    <property type="component" value="Unassembled WGS sequence"/>
</dbReference>
<evidence type="ECO:0000256" key="9">
    <source>
        <dbReference type="ARBA" id="ARBA00023242"/>
    </source>
</evidence>
<dbReference type="HOGENOM" id="CLU_449755_0_0_1"/>
<proteinExistence type="inferred from homology"/>
<keyword evidence="3" id="KW-0479">Metal-binding</keyword>
<organism evidence="12 13">
    <name type="scientific">Byssochlamys spectabilis (strain No. 5 / NBRC 109023)</name>
    <name type="common">Paecilomyces variotii</name>
    <dbReference type="NCBI Taxonomy" id="1356009"/>
    <lineage>
        <taxon>Eukaryota</taxon>
        <taxon>Fungi</taxon>
        <taxon>Dikarya</taxon>
        <taxon>Ascomycota</taxon>
        <taxon>Pezizomycotina</taxon>
        <taxon>Eurotiomycetes</taxon>
        <taxon>Eurotiomycetidae</taxon>
        <taxon>Eurotiales</taxon>
        <taxon>Thermoascaceae</taxon>
        <taxon>Paecilomyces</taxon>
    </lineage>
</organism>
<accession>V5FJA9</accession>
<evidence type="ECO:0000256" key="6">
    <source>
        <dbReference type="ARBA" id="ARBA00023125"/>
    </source>
</evidence>
<dbReference type="PROSITE" id="PS00463">
    <property type="entry name" value="ZN2_CY6_FUNGAL_1"/>
    <property type="match status" value="1"/>
</dbReference>
<dbReference type="InterPro" id="IPR051668">
    <property type="entry name" value="ATG33"/>
</dbReference>
<evidence type="ECO:0000313" key="12">
    <source>
        <dbReference type="EMBL" id="GAD91848.1"/>
    </source>
</evidence>
<dbReference type="GO" id="GO:0000981">
    <property type="term" value="F:DNA-binding transcription factor activity, RNA polymerase II-specific"/>
    <property type="evidence" value="ECO:0007669"/>
    <property type="project" value="InterPro"/>
</dbReference>
<dbReference type="EMBL" id="BAUL01000007">
    <property type="protein sequence ID" value="GAD91848.1"/>
    <property type="molecule type" value="Genomic_DNA"/>
</dbReference>
<gene>
    <name evidence="12" type="ORF">PVAR5_0430</name>
</gene>
<dbReference type="SMART" id="SM00066">
    <property type="entry name" value="GAL4"/>
    <property type="match status" value="1"/>
</dbReference>
<keyword evidence="9" id="KW-0539">Nucleus</keyword>
<name>V5FJA9_BYSSN</name>
<evidence type="ECO:0000313" key="13">
    <source>
        <dbReference type="Proteomes" id="UP000018001"/>
    </source>
</evidence>
<evidence type="ECO:0000256" key="3">
    <source>
        <dbReference type="ARBA" id="ARBA00022723"/>
    </source>
</evidence>
<dbReference type="OrthoDB" id="5336366at2759"/>
<reference evidence="13" key="1">
    <citation type="journal article" date="2014" name="Genome Announc.">
        <title>Draft genome sequence of the formaldehyde-resistant fungus Byssochlamys spectabilis No. 5 (anamorph Paecilomyces variotii No. 5) (NBRC109023).</title>
        <authorList>
            <person name="Oka T."/>
            <person name="Ekino K."/>
            <person name="Fukuda K."/>
            <person name="Nomura Y."/>
        </authorList>
    </citation>
    <scope>NUCLEOTIDE SEQUENCE [LARGE SCALE GENOMIC DNA]</scope>
    <source>
        <strain evidence="13">No. 5 / NBRC 109023</strain>
    </source>
</reference>
<evidence type="ECO:0000256" key="8">
    <source>
        <dbReference type="ARBA" id="ARBA00023163"/>
    </source>
</evidence>
<evidence type="ECO:0000256" key="2">
    <source>
        <dbReference type="ARBA" id="ARBA00022692"/>
    </source>
</evidence>